<dbReference type="PROSITE" id="PS51781">
    <property type="entry name" value="SH3B"/>
    <property type="match status" value="1"/>
</dbReference>
<dbReference type="Proteomes" id="UP000256388">
    <property type="component" value="Unassembled WGS sequence"/>
</dbReference>
<organism evidence="3 4">
    <name type="scientific">Pelolinea submarina</name>
    <dbReference type="NCBI Taxonomy" id="913107"/>
    <lineage>
        <taxon>Bacteria</taxon>
        <taxon>Bacillati</taxon>
        <taxon>Chloroflexota</taxon>
        <taxon>Anaerolineae</taxon>
        <taxon>Anaerolineales</taxon>
        <taxon>Anaerolineaceae</taxon>
        <taxon>Pelolinea</taxon>
    </lineage>
</organism>
<dbReference type="InterPro" id="IPR003646">
    <property type="entry name" value="SH3-like_bac-type"/>
</dbReference>
<feature type="transmembrane region" description="Helical" evidence="1">
    <location>
        <begin position="180"/>
        <end position="202"/>
    </location>
</feature>
<keyword evidence="1" id="KW-1133">Transmembrane helix</keyword>
<keyword evidence="1" id="KW-0812">Transmembrane</keyword>
<keyword evidence="4" id="KW-1185">Reference proteome</keyword>
<sequence length="205" mass="21525">MKYKKSLIAILVVLTLTIVSIKTRPVDAQELEQQPTVAIPTVTGTPEGVTITVPLDQEYVNVRNGPGTLYDLVGRLVAGQKAAVLGRSEGGDWLLIQYFGGPDNQGWIYAAPVSLSAGEVSIVEPPPTLTPAMTQTINATLAAQFITTPIPTRLATFTPAESLVIPTYVDVSRTSLAGSIPMGLVILIVGGIGAILAVISVIRGH</sequence>
<evidence type="ECO:0000259" key="2">
    <source>
        <dbReference type="PROSITE" id="PS51781"/>
    </source>
</evidence>
<dbReference type="AlphaFoldDB" id="A0A347ZT43"/>
<proteinExistence type="predicted"/>
<dbReference type="RefSeq" id="WP_116224100.1">
    <property type="nucleotide sequence ID" value="NZ_AP018437.1"/>
</dbReference>
<keyword evidence="1" id="KW-0472">Membrane</keyword>
<name>A0A347ZT43_9CHLR</name>
<evidence type="ECO:0000313" key="4">
    <source>
        <dbReference type="Proteomes" id="UP000256388"/>
    </source>
</evidence>
<accession>A0A347ZT43</accession>
<dbReference type="EMBL" id="QUMS01000001">
    <property type="protein sequence ID" value="REG10950.1"/>
    <property type="molecule type" value="Genomic_DNA"/>
</dbReference>
<gene>
    <name evidence="3" type="ORF">DFR64_0819</name>
</gene>
<feature type="domain" description="SH3b" evidence="2">
    <location>
        <begin position="46"/>
        <end position="117"/>
    </location>
</feature>
<dbReference type="SMART" id="SM00287">
    <property type="entry name" value="SH3b"/>
    <property type="match status" value="1"/>
</dbReference>
<dbReference type="Pfam" id="PF08239">
    <property type="entry name" value="SH3_3"/>
    <property type="match status" value="1"/>
</dbReference>
<evidence type="ECO:0000256" key="1">
    <source>
        <dbReference type="SAM" id="Phobius"/>
    </source>
</evidence>
<protein>
    <submittedName>
        <fullName evidence="3">SH3 domain-containing protein</fullName>
    </submittedName>
</protein>
<dbReference type="OrthoDB" id="163971at2"/>
<evidence type="ECO:0000313" key="3">
    <source>
        <dbReference type="EMBL" id="REG10950.1"/>
    </source>
</evidence>
<dbReference type="Gene3D" id="2.30.30.40">
    <property type="entry name" value="SH3 Domains"/>
    <property type="match status" value="1"/>
</dbReference>
<reference evidence="3 4" key="1">
    <citation type="submission" date="2018-08" db="EMBL/GenBank/DDBJ databases">
        <title>Genomic Encyclopedia of Type Strains, Phase IV (KMG-IV): sequencing the most valuable type-strain genomes for metagenomic binning, comparative biology and taxonomic classification.</title>
        <authorList>
            <person name="Goeker M."/>
        </authorList>
    </citation>
    <scope>NUCLEOTIDE SEQUENCE [LARGE SCALE GENOMIC DNA]</scope>
    <source>
        <strain evidence="3 4">DSM 23923</strain>
    </source>
</reference>
<comment type="caution">
    <text evidence="3">The sequence shown here is derived from an EMBL/GenBank/DDBJ whole genome shotgun (WGS) entry which is preliminary data.</text>
</comment>